<keyword evidence="21" id="KW-0539">Nucleus</keyword>
<evidence type="ECO:0000256" key="39">
    <source>
        <dbReference type="SAM" id="MobiDB-lite"/>
    </source>
</evidence>
<evidence type="ECO:0000256" key="5">
    <source>
        <dbReference type="ARBA" id="ARBA00022475"/>
    </source>
</evidence>
<feature type="compositionally biased region" description="Acidic residues" evidence="39">
    <location>
        <begin position="1474"/>
        <end position="1488"/>
    </location>
</feature>
<evidence type="ECO:0000256" key="18">
    <source>
        <dbReference type="ARBA" id="ARBA00023157"/>
    </source>
</evidence>
<keyword evidence="16 38" id="KW-0406">Ion transport</keyword>
<gene>
    <name evidence="42" type="ORF">JEQ12_005505</name>
</gene>
<feature type="compositionally biased region" description="Basic residues" evidence="39">
    <location>
        <begin position="1202"/>
        <end position="1223"/>
    </location>
</feature>
<dbReference type="Gene3D" id="2.130.10.10">
    <property type="entry name" value="YVTN repeat-like/Quinoprotein amine dehydrogenase"/>
    <property type="match status" value="1"/>
</dbReference>
<reference evidence="42 43" key="1">
    <citation type="submission" date="2020-12" db="EMBL/GenBank/DDBJ databases">
        <title>De novo assembly of Tibetan sheep genome.</title>
        <authorList>
            <person name="Li X."/>
        </authorList>
    </citation>
    <scope>NUCLEOTIDE SEQUENCE [LARGE SCALE GENOMIC DNA]</scope>
    <source>
        <tissue evidence="42">Heart</tissue>
    </source>
</reference>
<dbReference type="SMART" id="SM00918">
    <property type="entry name" value="Lig_chan-Glu_bd"/>
    <property type="match status" value="1"/>
</dbReference>
<keyword evidence="23 38" id="KW-1071">Ligand-gated ion channel</keyword>
<dbReference type="PRINTS" id="PR00177">
    <property type="entry name" value="NMDARECEPTOR"/>
</dbReference>
<keyword evidence="7" id="KW-0597">Phosphoprotein</keyword>
<evidence type="ECO:0000256" key="8">
    <source>
        <dbReference type="ARBA" id="ARBA00022574"/>
    </source>
</evidence>
<evidence type="ECO:0000256" key="36">
    <source>
        <dbReference type="PIRSR" id="PIRSR601508-3"/>
    </source>
</evidence>
<keyword evidence="14 38" id="KW-1133">Transmembrane helix</keyword>
<dbReference type="EMBL" id="JAEMGP010000014">
    <property type="protein sequence ID" value="KAG5200971.1"/>
    <property type="molecule type" value="Genomic_DNA"/>
</dbReference>
<evidence type="ECO:0000256" key="25">
    <source>
        <dbReference type="ARBA" id="ARBA00034104"/>
    </source>
</evidence>
<dbReference type="InterPro" id="IPR001320">
    <property type="entry name" value="Iontro_rcpt_C"/>
</dbReference>
<keyword evidence="6" id="KW-0488">Methylation</keyword>
<keyword evidence="18 36" id="KW-1015">Disulfide bond</keyword>
<evidence type="ECO:0000259" key="40">
    <source>
        <dbReference type="SMART" id="SM00079"/>
    </source>
</evidence>
<dbReference type="FunFam" id="3.40.190.10:FF:000007">
    <property type="entry name" value="Putative glutamate receptor ionotropic NMDA 2B"/>
    <property type="match status" value="1"/>
</dbReference>
<evidence type="ECO:0000256" key="13">
    <source>
        <dbReference type="ARBA" id="ARBA00022842"/>
    </source>
</evidence>
<evidence type="ECO:0000256" key="14">
    <source>
        <dbReference type="ARBA" id="ARBA00022989"/>
    </source>
</evidence>
<evidence type="ECO:0000256" key="10">
    <source>
        <dbReference type="ARBA" id="ARBA00022729"/>
    </source>
</evidence>
<feature type="region of interest" description="Disordered" evidence="39">
    <location>
        <begin position="958"/>
        <end position="1106"/>
    </location>
</feature>
<dbReference type="SMART" id="SM00320">
    <property type="entry name" value="WD40"/>
    <property type="match status" value="5"/>
</dbReference>
<dbReference type="InterPro" id="IPR019594">
    <property type="entry name" value="Glu/Gly-bd"/>
</dbReference>
<dbReference type="GO" id="GO:0045211">
    <property type="term" value="C:postsynaptic membrane"/>
    <property type="evidence" value="ECO:0007669"/>
    <property type="project" value="UniProtKB-SubCell"/>
</dbReference>
<keyword evidence="13" id="KW-0460">Magnesium</keyword>
<evidence type="ECO:0000256" key="7">
    <source>
        <dbReference type="ARBA" id="ARBA00022553"/>
    </source>
</evidence>
<dbReference type="InterPro" id="IPR028082">
    <property type="entry name" value="Peripla_BP_I"/>
</dbReference>
<feature type="transmembrane region" description="Helical" evidence="38">
    <location>
        <begin position="569"/>
        <end position="592"/>
    </location>
</feature>
<evidence type="ECO:0000256" key="1">
    <source>
        <dbReference type="ARBA" id="ARBA00004286"/>
    </source>
</evidence>
<feature type="transmembrane region" description="Helical" evidence="38">
    <location>
        <begin position="642"/>
        <end position="667"/>
    </location>
</feature>
<evidence type="ECO:0000256" key="16">
    <source>
        <dbReference type="ARBA" id="ARBA00023065"/>
    </source>
</evidence>
<dbReference type="PROSITE" id="PS00678">
    <property type="entry name" value="WD_REPEATS_1"/>
    <property type="match status" value="1"/>
</dbReference>
<dbReference type="InterPro" id="IPR001828">
    <property type="entry name" value="ANF_lig-bd_rcpt"/>
</dbReference>
<dbReference type="GO" id="GO:0005694">
    <property type="term" value="C:chromosome"/>
    <property type="evidence" value="ECO:0007669"/>
    <property type="project" value="UniProtKB-SubCell"/>
</dbReference>
<feature type="disulfide bond" evidence="36">
    <location>
        <begin position="758"/>
        <end position="813"/>
    </location>
</feature>
<feature type="repeat" description="WD" evidence="37">
    <location>
        <begin position="1657"/>
        <end position="1691"/>
    </location>
</feature>
<dbReference type="FunFam" id="3.40.190.10:FF:000397">
    <property type="entry name" value="Glutamate receptor ionotropic, NMDA 2D"/>
    <property type="match status" value="1"/>
</dbReference>
<feature type="transmembrane region" description="Helical" evidence="38">
    <location>
        <begin position="831"/>
        <end position="850"/>
    </location>
</feature>
<protein>
    <recommendedName>
        <fullName evidence="38">Glutamate receptor</fullName>
    </recommendedName>
</protein>
<comment type="catalytic activity">
    <reaction evidence="27">
        <text>Na(+)(in) = Na(+)(out)</text>
        <dbReference type="Rhea" id="RHEA:34963"/>
        <dbReference type="ChEBI" id="CHEBI:29101"/>
    </reaction>
</comment>
<keyword evidence="8 37" id="KW-0853">WD repeat</keyword>
<evidence type="ECO:0000256" key="31">
    <source>
        <dbReference type="ARBA" id="ARBA00061683"/>
    </source>
</evidence>
<evidence type="ECO:0000256" key="29">
    <source>
        <dbReference type="ARBA" id="ARBA00056249"/>
    </source>
</evidence>
<dbReference type="GO" id="GO:0042254">
    <property type="term" value="P:ribosome biogenesis"/>
    <property type="evidence" value="ECO:0007669"/>
    <property type="project" value="TreeGrafter"/>
</dbReference>
<keyword evidence="9 38" id="KW-0812">Transmembrane</keyword>
<evidence type="ECO:0000256" key="22">
    <source>
        <dbReference type="ARBA" id="ARBA00023257"/>
    </source>
</evidence>
<dbReference type="CDD" id="cd06378">
    <property type="entry name" value="PBP1_iGluR_NMDA_NR2"/>
    <property type="match status" value="1"/>
</dbReference>
<dbReference type="Pfam" id="PF12265">
    <property type="entry name" value="CAF1C_H4-bd"/>
    <property type="match status" value="1"/>
</dbReference>
<evidence type="ECO:0000313" key="42">
    <source>
        <dbReference type="EMBL" id="KAG5200971.1"/>
    </source>
</evidence>
<evidence type="ECO:0000313" key="43">
    <source>
        <dbReference type="Proteomes" id="UP000664991"/>
    </source>
</evidence>
<evidence type="ECO:0000256" key="27">
    <source>
        <dbReference type="ARBA" id="ARBA00036239"/>
    </source>
</evidence>
<dbReference type="SUPFAM" id="SSF53850">
    <property type="entry name" value="Periplasmic binding protein-like II"/>
    <property type="match status" value="1"/>
</dbReference>
<dbReference type="FunFam" id="2.130.10.10:FF:000332">
    <property type="entry name" value="glutamate-rich WD repeat-containing protein 1"/>
    <property type="match status" value="1"/>
</dbReference>
<dbReference type="InterPro" id="IPR036322">
    <property type="entry name" value="WD40_repeat_dom_sf"/>
</dbReference>
<evidence type="ECO:0000256" key="38">
    <source>
        <dbReference type="RuleBase" id="RU367118"/>
    </source>
</evidence>
<keyword evidence="5 38" id="KW-1003">Cell membrane</keyword>
<evidence type="ECO:0000256" key="19">
    <source>
        <dbReference type="ARBA" id="ARBA00023170"/>
    </source>
</evidence>
<evidence type="ECO:0000256" key="37">
    <source>
        <dbReference type="PROSITE-ProRule" id="PRU00221"/>
    </source>
</evidence>
<feature type="compositionally biased region" description="Low complexity" evidence="39">
    <location>
        <begin position="963"/>
        <end position="974"/>
    </location>
</feature>
<keyword evidence="3 38" id="KW-0813">Transport</keyword>
<evidence type="ECO:0000256" key="9">
    <source>
        <dbReference type="ARBA" id="ARBA00022692"/>
    </source>
</evidence>
<dbReference type="SMART" id="SM00079">
    <property type="entry name" value="PBPe"/>
    <property type="match status" value="1"/>
</dbReference>
<evidence type="ECO:0000256" key="21">
    <source>
        <dbReference type="ARBA" id="ARBA00023242"/>
    </source>
</evidence>
<evidence type="ECO:0000256" key="3">
    <source>
        <dbReference type="ARBA" id="ARBA00022448"/>
    </source>
</evidence>
<dbReference type="InterPro" id="IPR015943">
    <property type="entry name" value="WD40/YVTN_repeat-like_dom_sf"/>
</dbReference>
<feature type="domain" description="Ionotropic glutamate receptor C-terminal" evidence="40">
    <location>
        <begin position="416"/>
        <end position="811"/>
    </location>
</feature>
<comment type="function">
    <text evidence="29">Component of N-methyl-D-aspartate (NMDA) receptors (NMDARs) that function as heterotetrameric, ligand-gated cation channels with high calcium permeability and voltage-dependent block by Mg(2+). Participates in synaptic plasticity for learning and memory formation. Channel activation requires binding of the neurotransmitter L-glutamate to the GluN2 subunit, glycine or D-serine binding to the GluN1 subunit, plus membrane depolarization to eliminate channel inhibition by Mg(2+). NMDARs mediate simultaneously the potasium efflux and the influx of calcium and sodium. Each GluN2 subunit confers differential attributes to channel properties, including activation, deactivation and desensitization kinetics, pH sensitivity, Ca2(+) permeability, and binding to allosteric modulators.</text>
</comment>
<keyword evidence="4" id="KW-0158">Chromosome</keyword>
<dbReference type="GO" id="GO:0004972">
    <property type="term" value="F:NMDA glutamate receptor activity"/>
    <property type="evidence" value="ECO:0007669"/>
    <property type="project" value="UniProtKB-ARBA"/>
</dbReference>
<evidence type="ECO:0000256" key="33">
    <source>
        <dbReference type="ARBA" id="ARBA00064685"/>
    </source>
</evidence>
<dbReference type="InterPro" id="IPR051972">
    <property type="entry name" value="Glutamate-rich_WD_repeat"/>
</dbReference>
<proteinExistence type="inferred from homology"/>
<evidence type="ECO:0000256" key="26">
    <source>
        <dbReference type="ARBA" id="ARBA00034430"/>
    </source>
</evidence>
<evidence type="ECO:0000256" key="11">
    <source>
        <dbReference type="ARBA" id="ARBA00022737"/>
    </source>
</evidence>
<dbReference type="InterPro" id="IPR022052">
    <property type="entry name" value="Histone-bd_RBBP4-like_N"/>
</dbReference>
<feature type="binding site" evidence="34">
    <location>
        <position position="531"/>
    </location>
    <ligand>
        <name>L-glutamate</name>
        <dbReference type="ChEBI" id="CHEBI:29985"/>
    </ligand>
</feature>
<evidence type="ECO:0000256" key="34">
    <source>
        <dbReference type="PIRSR" id="PIRSR601508-1"/>
    </source>
</evidence>
<evidence type="ECO:0000256" key="17">
    <source>
        <dbReference type="ARBA" id="ARBA00023136"/>
    </source>
</evidence>
<comment type="subcellular location">
    <subcellularLocation>
        <location evidence="1">Chromosome</location>
    </subcellularLocation>
    <subcellularLocation>
        <location evidence="2">Nucleus</location>
        <location evidence="2">Nucleolus</location>
    </subcellularLocation>
    <subcellularLocation>
        <location evidence="25 38">Postsynaptic cell membrane</location>
        <topology evidence="25 38">Multi-pass membrane protein</topology>
    </subcellularLocation>
</comment>
<dbReference type="GO" id="GO:0005730">
    <property type="term" value="C:nucleolus"/>
    <property type="evidence" value="ECO:0007669"/>
    <property type="project" value="UniProtKB-SubCell"/>
</dbReference>
<evidence type="ECO:0000256" key="24">
    <source>
        <dbReference type="ARBA" id="ARBA00023303"/>
    </source>
</evidence>
<feature type="repeat" description="WD" evidence="37">
    <location>
        <begin position="1702"/>
        <end position="1736"/>
    </location>
</feature>
<feature type="compositionally biased region" description="Pro residues" evidence="39">
    <location>
        <begin position="975"/>
        <end position="989"/>
    </location>
</feature>
<comment type="function">
    <text evidence="38">Receptor for glutamate that functions as a ligand-gated ion channel in the central nervous system and plays an important role in excitatory synaptic transmission. L-glutamate acts as an excitatory neurotransmitter at many synapses in the central nervous system.</text>
</comment>
<feature type="region of interest" description="Disordered" evidence="39">
    <location>
        <begin position="885"/>
        <end position="919"/>
    </location>
</feature>
<feature type="binding site" evidence="34">
    <location>
        <position position="702"/>
    </location>
    <ligand>
        <name>L-glutamate</name>
        <dbReference type="ChEBI" id="CHEBI:29985"/>
    </ligand>
</feature>
<dbReference type="FunFam" id="3.40.50.2300:FF:000626">
    <property type="entry name" value="Glutamate ionotropic receptor NMDA type subunit 2D"/>
    <property type="match status" value="1"/>
</dbReference>
<keyword evidence="15 38" id="KW-0770">Synapse</keyword>
<dbReference type="InterPro" id="IPR019775">
    <property type="entry name" value="WD40_repeat_CS"/>
</dbReference>
<keyword evidence="22 38" id="KW-0628">Postsynaptic cell membrane</keyword>
<dbReference type="SUPFAM" id="SSF50978">
    <property type="entry name" value="WD40 repeat-like"/>
    <property type="match status" value="1"/>
</dbReference>
<evidence type="ECO:0000256" key="2">
    <source>
        <dbReference type="ARBA" id="ARBA00004604"/>
    </source>
</evidence>
<feature type="compositionally biased region" description="Gly residues" evidence="39">
    <location>
        <begin position="1057"/>
        <end position="1069"/>
    </location>
</feature>
<dbReference type="InterPro" id="IPR001680">
    <property type="entry name" value="WD40_rpt"/>
</dbReference>
<feature type="binding site" evidence="34">
    <location>
        <position position="703"/>
    </location>
    <ligand>
        <name>L-glutamate</name>
        <dbReference type="ChEBI" id="CHEBI:29985"/>
    </ligand>
</feature>
<comment type="catalytic activity">
    <reaction evidence="26">
        <text>K(+)(in) = K(+)(out)</text>
        <dbReference type="Rhea" id="RHEA:29463"/>
        <dbReference type="ChEBI" id="CHEBI:29103"/>
    </reaction>
</comment>
<dbReference type="Pfam" id="PF00060">
    <property type="entry name" value="Lig_chan"/>
    <property type="match status" value="1"/>
</dbReference>
<keyword evidence="24 38" id="KW-0407">Ion channel</keyword>
<comment type="subunit">
    <text evidence="32">Heterotetramer. Forms heterotetrameric channels composed of two GluN1/zeta subunits (GRIN1), and two identical GluN2/epsilon subunits (GRIN2A, GRIN2B, GRIN2C or GRIN2D) or GluN3 subunits (GRIN3A or GRIN3B) (in vitro). In vivo, the subunit composition may depend on the expression levels of the different subunits. Interacts with PDZ domains of PATJ and DLG4.</text>
</comment>
<evidence type="ECO:0000256" key="32">
    <source>
        <dbReference type="ARBA" id="ARBA00063280"/>
    </source>
</evidence>
<comment type="catalytic activity">
    <reaction evidence="28">
        <text>Ca(2+)(in) = Ca(2+)(out)</text>
        <dbReference type="Rhea" id="RHEA:29671"/>
        <dbReference type="ChEBI" id="CHEBI:29108"/>
    </reaction>
</comment>
<dbReference type="Proteomes" id="UP000664991">
    <property type="component" value="Chromosome 14"/>
</dbReference>
<feature type="transmembrane region" description="Helical" evidence="38">
    <location>
        <begin position="613"/>
        <end position="630"/>
    </location>
</feature>
<evidence type="ECO:0000256" key="30">
    <source>
        <dbReference type="ARBA" id="ARBA00057644"/>
    </source>
</evidence>
<keyword evidence="17 38" id="KW-0472">Membrane</keyword>
<dbReference type="SUPFAM" id="SSF53822">
    <property type="entry name" value="Periplasmic binding protein-like I"/>
    <property type="match status" value="1"/>
</dbReference>
<name>A0A835ZVK5_SHEEP</name>
<dbReference type="CDD" id="cd13718">
    <property type="entry name" value="PBP2_iGluR_NMDA_Nr2"/>
    <property type="match status" value="1"/>
</dbReference>
<dbReference type="Gene3D" id="3.40.50.2300">
    <property type="match status" value="2"/>
</dbReference>
<sequence length="1799" mass="195572">MLLLLALACASPFPEEVPGPGGAGGPGGGPGGARPLNVALVFSGPAYATEAARLGPAVAAAVRSPGLDVRPVALVLNGSDPRSLVLQLCDLLSGLRVHGVVFEDDSRAPAVAPILDFLSAQTSLPIVAVHGGAALVLTPKEKGSTFLQLGSSTEQQLQVIFEVLEEYDWTSFVAVTTRAPGHRAFLSYIEVLTDGSLVGWEHRGALTLDPGAGEAVLGAQLRSVSAQIRLLFCAREEAEPVFRAAEEAGLTGPGYVWFMVGPQLAGGGGSGAPGEPPLLPGGAPLPAGLFAVRSAGWRDDLARRVAAGVAVVARGAQALLRDYGFLPELGHDCRAQNRTHRGESLHRYFMNITWDNRDYSFNEDGFLVNPSLVVISLTRDRTWEVVGSWEQQTLRLKYPLWSRYGRFLQPVDDTQHLTVATLEERPFVIVEPADPISGTCIRDSVPCRSQLNRTHSPPPDAPRPEKRCCKGFCIDILKRLAQTIGFSYDLYLVTNGKHGKKIDGVWNGMIGEVFYQRADMAIGSLTINEERSEIVDFSVPFVETGISVMVARSNGTVSPSAFLEPYSPAVWVMMFVMCLTVVAVTVFIFEYLSPVGYNRSLATGKRPGGSTFTIGKSIWLLWALVFNNSVPVENPRGTTSKIMVLVWAFFAVIFLASYTANLAAFMIQEEYVDTVSGLSDRKFQRPQEQYPPLKFGTVPNGSTEKNIRSNYPDMHSYMVRYNQPRVEEALTQLKAGKLDAFIYDAAVLNYMARKDEGCKLVTIGSGKVFATTGYGIALHKGSRWKRPIDLALLQFLGDDEIEMLERLWLSGICHNDKIEVMSSKLDIDNMAGVFYMLLVAMGLSLLVFAWEHLVYWRLRHCLGPTHRMDFLLAFSRGMYSCCSAEAAPPPAKPPPPPQPLPSPAYPAARPPPGPAPFVPRERAAVDRWRRAKGAGPPGGAGLADGFHRYYGPIEPQGLGVGEARAAPRGATGRPLSPPTTQPPQKPPPSYFAIVRDKEPAEPPAGAFPGFPSPPAPPAAAATAVGPPLCRLAFEDESPPAPTRWPRSDPESQPLLGPGAGGAGGAGAAGAGAQAAPPPCRAAPPPCPYLDLEPSPSDSEDSESLGGASLGGLEPWWFADFPYPYAERLGPPPGRYWSVDKLGGWRAGSWDYLPPRSGPAAWHCRHCASLELLPPPRHLSCSHDGLDGGWWAPPPPPWAAGPPHRRRARCGCPRPHPHRPRASHRAPAAAAPHHHRHRRAAGGWDLPPPAPTSRSLEDLSSCPRAAPARRLTGPSRHARRCPHAAHWGPPLPAAPHRRHRGGDLGTRRGSAHFSSLESEDTPPTKPRLHCPSVDPNLHQAKTSYDQPQWREAPKMAARKGRRRTCEPGESMETESQETGSKGQAQVYLPGRGPPLREGEELVMDEEAYVLYHRAQTGAPCLSFDIVRDHLGDNRTELPLTLYLCAGTQAESAQSNRLMMLRMHNLHGTKPPPSEGSDEEEEEDDEEDEEERKPQLELAMVPHYGGINRVRVSWLGEEPVAGVWSEKGQVEVFALRRLLQVVDDPQALATFLRDEQARVKPIFAFSGHMGEGFALDWSPRVPGRLLTGDCQKNIHLWTPTDGGSWHVDQRPFVGHTRSVEDLQWSPTEDTVFASCSADASIRIWDIRAAPSKACMLTTTTAHDGDVNVINWSHREPFLLSGGDDGALKVWDLRQFKSGSPVATFKQHVAPVTSVEWHPQDSGVFAASGADNQITQWDLAVERDPEAGDVETDPALAGLPQQLLFVHQGETDLKELHWHPQCPGVLVSTALSGFTVFRTISV</sequence>
<feature type="site" description="Crucial to convey clamshell closure to channel opening" evidence="35">
    <location>
        <position position="675"/>
    </location>
</feature>
<organism evidence="42 43">
    <name type="scientific">Ovis aries</name>
    <name type="common">Sheep</name>
    <dbReference type="NCBI Taxonomy" id="9940"/>
    <lineage>
        <taxon>Eukaryota</taxon>
        <taxon>Metazoa</taxon>
        <taxon>Chordata</taxon>
        <taxon>Craniata</taxon>
        <taxon>Vertebrata</taxon>
        <taxon>Euteleostomi</taxon>
        <taxon>Mammalia</taxon>
        <taxon>Eutheria</taxon>
        <taxon>Laurasiatheria</taxon>
        <taxon>Artiodactyla</taxon>
        <taxon>Ruminantia</taxon>
        <taxon>Pecora</taxon>
        <taxon>Bovidae</taxon>
        <taxon>Caprinae</taxon>
        <taxon>Ovis</taxon>
    </lineage>
</organism>
<evidence type="ECO:0000256" key="6">
    <source>
        <dbReference type="ARBA" id="ARBA00022481"/>
    </source>
</evidence>
<accession>A0A835ZVK5</accession>
<dbReference type="Pfam" id="PF10613">
    <property type="entry name" value="Lig_chan-Glu_bd"/>
    <property type="match status" value="1"/>
</dbReference>
<evidence type="ECO:0000256" key="28">
    <source>
        <dbReference type="ARBA" id="ARBA00036634"/>
    </source>
</evidence>
<evidence type="ECO:0000256" key="12">
    <source>
        <dbReference type="ARBA" id="ARBA00022837"/>
    </source>
</evidence>
<dbReference type="Pfam" id="PF01094">
    <property type="entry name" value="ANF_receptor"/>
    <property type="match status" value="1"/>
</dbReference>
<keyword evidence="10" id="KW-0732">Signal</keyword>
<keyword evidence="19 38" id="KW-0675">Receptor</keyword>
<evidence type="ECO:0000256" key="23">
    <source>
        <dbReference type="ARBA" id="ARBA00023286"/>
    </source>
</evidence>
<feature type="binding site" evidence="34">
    <location>
        <position position="526"/>
    </location>
    <ligand>
        <name>L-glutamate</name>
        <dbReference type="ChEBI" id="CHEBI:29985"/>
    </ligand>
</feature>
<feature type="compositionally biased region" description="Pro residues" evidence="39">
    <location>
        <begin position="1075"/>
        <end position="1087"/>
    </location>
</feature>
<comment type="similarity">
    <text evidence="31">Belongs to the glutamate-gated ion channel (TC 1.A.10.1) family. NR2D/GRIN2D subfamily.</text>
</comment>
<feature type="compositionally biased region" description="Pro residues" evidence="39">
    <location>
        <begin position="887"/>
        <end position="917"/>
    </location>
</feature>
<keyword evidence="12" id="KW-0106">Calcium</keyword>
<feature type="region of interest" description="Disordered" evidence="39">
    <location>
        <begin position="1198"/>
        <end position="1386"/>
    </location>
</feature>
<feature type="region of interest" description="Disordered" evidence="39">
    <location>
        <begin position="1463"/>
        <end position="1494"/>
    </location>
</feature>
<feature type="domain" description="Ionotropic glutamate receptor L-glutamate and glycine-binding" evidence="41">
    <location>
        <begin position="459"/>
        <end position="515"/>
    </location>
</feature>
<evidence type="ECO:0000256" key="15">
    <source>
        <dbReference type="ARBA" id="ARBA00023018"/>
    </source>
</evidence>
<feature type="compositionally biased region" description="Low complexity" evidence="39">
    <location>
        <begin position="1018"/>
        <end position="1027"/>
    </location>
</feature>
<evidence type="ECO:0000256" key="20">
    <source>
        <dbReference type="ARBA" id="ARBA00023180"/>
    </source>
</evidence>
<keyword evidence="11" id="KW-0677">Repeat</keyword>
<dbReference type="Pfam" id="PF00400">
    <property type="entry name" value="WD40"/>
    <property type="match status" value="3"/>
</dbReference>
<dbReference type="PANTHER" id="PTHR45903:SF1">
    <property type="entry name" value="GLUTAMATE-RICH WD REPEAT-CONTAINING PROTEIN 1"/>
    <property type="match status" value="1"/>
</dbReference>
<evidence type="ECO:0000256" key="4">
    <source>
        <dbReference type="ARBA" id="ARBA00022454"/>
    </source>
</evidence>
<evidence type="ECO:0000259" key="41">
    <source>
        <dbReference type="SMART" id="SM00918"/>
    </source>
</evidence>
<feature type="binding site" evidence="34">
    <location>
        <position position="744"/>
    </location>
    <ligand>
        <name>L-glutamate</name>
        <dbReference type="ChEBI" id="CHEBI:29985"/>
    </ligand>
</feature>
<evidence type="ECO:0000256" key="35">
    <source>
        <dbReference type="PIRSR" id="PIRSR601508-2"/>
    </source>
</evidence>
<dbReference type="PROSITE" id="PS50294">
    <property type="entry name" value="WD_REPEATS_REGION"/>
    <property type="match status" value="3"/>
</dbReference>
<dbReference type="InterPro" id="IPR001508">
    <property type="entry name" value="Iono_Glu_rcpt_met"/>
</dbReference>
<comment type="subunit">
    <text evidence="33">Interacts with METTL18. Interacts with CDT1; origin binding of GRWD1 is dependent on CDT1. Interacts with CDC6; origin binding of GRWD1 is dependent on CDC6. Binds to histone H2A-H2B and H3-H4 complexes.</text>
</comment>
<dbReference type="PANTHER" id="PTHR45903">
    <property type="entry name" value="GLUTAMATE-RICH WD REPEAT-CONTAINING PROTEIN 1"/>
    <property type="match status" value="1"/>
</dbReference>
<dbReference type="PROSITE" id="PS50082">
    <property type="entry name" value="WD_REPEATS_2"/>
    <property type="match status" value="3"/>
</dbReference>
<keyword evidence="20" id="KW-0325">Glycoprotein</keyword>
<feature type="site" description="Interaction with the cone snail toxin Con-ikot-ikot" evidence="35">
    <location>
        <position position="708"/>
    </location>
</feature>
<feature type="repeat" description="WD" evidence="37">
    <location>
        <begin position="1610"/>
        <end position="1645"/>
    </location>
</feature>
<comment type="caution">
    <text evidence="42">The sequence shown here is derived from an EMBL/GenBank/DDBJ whole genome shotgun (WGS) entry which is preliminary data.</text>
</comment>
<comment type="function">
    <text evidence="30">Histone binding-protein that regulates chromatin dynamics and minichromosome maintenance (MCM) loading at replication origins, possibly by promoting chromatin openness.</text>
</comment>
<dbReference type="Gene3D" id="3.40.190.10">
    <property type="entry name" value="Periplasmic binding protein-like II"/>
    <property type="match status" value="2"/>
</dbReference>